<sequence length="42" mass="4821">MSSPSFFLRGWTGSYTMIKTGELFDSMPEEVLNRKLAQYGLM</sequence>
<organism evidence="1 2">
    <name type="scientific">Leptospira kirschneri str. H1</name>
    <dbReference type="NCBI Taxonomy" id="1049966"/>
    <lineage>
        <taxon>Bacteria</taxon>
        <taxon>Pseudomonadati</taxon>
        <taxon>Spirochaetota</taxon>
        <taxon>Spirochaetia</taxon>
        <taxon>Leptospirales</taxon>
        <taxon>Leptospiraceae</taxon>
        <taxon>Leptospira</taxon>
    </lineage>
</organism>
<comment type="caution">
    <text evidence="1">The sequence shown here is derived from an EMBL/GenBank/DDBJ whole genome shotgun (WGS) entry which is preliminary data.</text>
</comment>
<evidence type="ECO:0000313" key="2">
    <source>
        <dbReference type="Proteomes" id="UP000006253"/>
    </source>
</evidence>
<dbReference type="AlphaFoldDB" id="A0A0E2B816"/>
<reference evidence="1 2" key="1">
    <citation type="submission" date="2012-10" db="EMBL/GenBank/DDBJ databases">
        <authorList>
            <person name="Harkins D.M."/>
            <person name="Durkin A.S."/>
            <person name="Brinkac L.M."/>
            <person name="Selengut J.D."/>
            <person name="Sanka R."/>
            <person name="DePew J."/>
            <person name="Purushe J."/>
            <person name="Peacock S.J."/>
            <person name="Thaipadungpanit J."/>
            <person name="Wuthiekanun V.W."/>
            <person name="Day N.P."/>
            <person name="Vinetz J.M."/>
            <person name="Sutton G.G."/>
            <person name="Nelson W.C."/>
            <person name="Fouts D.E."/>
        </authorList>
    </citation>
    <scope>NUCLEOTIDE SEQUENCE [LARGE SCALE GENOMIC DNA]</scope>
    <source>
        <strain evidence="1 2">H1</strain>
    </source>
</reference>
<dbReference type="EMBL" id="AHMY02000016">
    <property type="protein sequence ID" value="EKO17015.1"/>
    <property type="molecule type" value="Genomic_DNA"/>
</dbReference>
<name>A0A0E2B816_9LEPT</name>
<accession>A0A0E2B816</accession>
<proteinExistence type="predicted"/>
<evidence type="ECO:0000313" key="1">
    <source>
        <dbReference type="EMBL" id="EKO17015.1"/>
    </source>
</evidence>
<protein>
    <submittedName>
        <fullName evidence="1">Uncharacterized protein</fullName>
    </submittedName>
</protein>
<gene>
    <name evidence="1" type="ORF">LEP1GSC081_3945</name>
</gene>
<dbReference type="Proteomes" id="UP000006253">
    <property type="component" value="Unassembled WGS sequence"/>
</dbReference>